<dbReference type="PANTHER" id="PTHR33124:SF40">
    <property type="entry name" value="TRANSCRIPTION FACTOR IBH1"/>
    <property type="match status" value="1"/>
</dbReference>
<name>A0ABD1GD84_SALDI</name>
<dbReference type="Pfam" id="PF26576">
    <property type="entry name" value="IBH1_N"/>
    <property type="match status" value="1"/>
</dbReference>
<evidence type="ECO:0000259" key="5">
    <source>
        <dbReference type="Pfam" id="PF26576"/>
    </source>
</evidence>
<keyword evidence="4" id="KW-0539">Nucleus</keyword>
<dbReference type="EMBL" id="JBEAFC010000009">
    <property type="protein sequence ID" value="KAL1540993.1"/>
    <property type="molecule type" value="Genomic_DNA"/>
</dbReference>
<feature type="domain" description="IBH1-like N-terminal" evidence="5">
    <location>
        <begin position="21"/>
        <end position="88"/>
    </location>
</feature>
<evidence type="ECO:0000256" key="1">
    <source>
        <dbReference type="ARBA" id="ARBA00004123"/>
    </source>
</evidence>
<dbReference type="AlphaFoldDB" id="A0ABD1GD84"/>
<evidence type="ECO:0000313" key="6">
    <source>
        <dbReference type="EMBL" id="KAL1540993.1"/>
    </source>
</evidence>
<evidence type="ECO:0000256" key="3">
    <source>
        <dbReference type="ARBA" id="ARBA00023163"/>
    </source>
</evidence>
<comment type="caution">
    <text evidence="6">The sequence shown here is derived from an EMBL/GenBank/DDBJ whole genome shotgun (WGS) entry which is preliminary data.</text>
</comment>
<sequence>MSSLSQNPKKTLLFSAMKNPNTLKKKLASRFLKAMKKLKYKMSPSPPASIAEKKRRHRAVRAAAYASMASAVGPRRAWSRALLRKMKGRKRARRNPGNMNTRFGLNHLCDIVPGGEAMDSCSLLNETAHYIKCLVAQVQIMREILHSSSSSSTIL</sequence>
<protein>
    <submittedName>
        <fullName evidence="6">Transcription factor IBH1-like</fullName>
    </submittedName>
</protein>
<keyword evidence="3" id="KW-0804">Transcription</keyword>
<dbReference type="SUPFAM" id="SSF47459">
    <property type="entry name" value="HLH, helix-loop-helix DNA-binding domain"/>
    <property type="match status" value="1"/>
</dbReference>
<evidence type="ECO:0000256" key="4">
    <source>
        <dbReference type="ARBA" id="ARBA00023242"/>
    </source>
</evidence>
<keyword evidence="2" id="KW-0805">Transcription regulation</keyword>
<proteinExistence type="predicted"/>
<accession>A0ABD1GD84</accession>
<evidence type="ECO:0000256" key="2">
    <source>
        <dbReference type="ARBA" id="ARBA00023015"/>
    </source>
</evidence>
<dbReference type="InterPro" id="IPR044660">
    <property type="entry name" value="IBH1-like"/>
</dbReference>
<keyword evidence="7" id="KW-1185">Reference proteome</keyword>
<dbReference type="GO" id="GO:0005634">
    <property type="term" value="C:nucleus"/>
    <property type="evidence" value="ECO:0007669"/>
    <property type="project" value="UniProtKB-SubCell"/>
</dbReference>
<dbReference type="InterPro" id="IPR036638">
    <property type="entry name" value="HLH_DNA-bd_sf"/>
</dbReference>
<dbReference type="PANTHER" id="PTHR33124">
    <property type="entry name" value="TRANSCRIPTION FACTOR IBH1-LIKE 1"/>
    <property type="match status" value="1"/>
</dbReference>
<dbReference type="Proteomes" id="UP001567538">
    <property type="component" value="Unassembled WGS sequence"/>
</dbReference>
<reference evidence="6 7" key="1">
    <citation type="submission" date="2024-06" db="EMBL/GenBank/DDBJ databases">
        <title>A chromosome level genome sequence of Diviner's sage (Salvia divinorum).</title>
        <authorList>
            <person name="Ford S.A."/>
            <person name="Ro D.-K."/>
            <person name="Ness R.W."/>
            <person name="Phillips M.A."/>
        </authorList>
    </citation>
    <scope>NUCLEOTIDE SEQUENCE [LARGE SCALE GENOMIC DNA]</scope>
    <source>
        <strain evidence="6">SAF-2024a</strain>
        <tissue evidence="6">Leaf</tissue>
    </source>
</reference>
<gene>
    <name evidence="6" type="ORF">AAHA92_25268</name>
</gene>
<dbReference type="InterPro" id="IPR059002">
    <property type="entry name" value="IBH1_N"/>
</dbReference>
<comment type="subcellular location">
    <subcellularLocation>
        <location evidence="1">Nucleus</location>
    </subcellularLocation>
</comment>
<organism evidence="6 7">
    <name type="scientific">Salvia divinorum</name>
    <name type="common">Maria pastora</name>
    <name type="synonym">Diviner's sage</name>
    <dbReference type="NCBI Taxonomy" id="28513"/>
    <lineage>
        <taxon>Eukaryota</taxon>
        <taxon>Viridiplantae</taxon>
        <taxon>Streptophyta</taxon>
        <taxon>Embryophyta</taxon>
        <taxon>Tracheophyta</taxon>
        <taxon>Spermatophyta</taxon>
        <taxon>Magnoliopsida</taxon>
        <taxon>eudicotyledons</taxon>
        <taxon>Gunneridae</taxon>
        <taxon>Pentapetalae</taxon>
        <taxon>asterids</taxon>
        <taxon>lamiids</taxon>
        <taxon>Lamiales</taxon>
        <taxon>Lamiaceae</taxon>
        <taxon>Nepetoideae</taxon>
        <taxon>Mentheae</taxon>
        <taxon>Salviinae</taxon>
        <taxon>Salvia</taxon>
        <taxon>Salvia subgen. Calosphace</taxon>
    </lineage>
</organism>
<evidence type="ECO:0000313" key="7">
    <source>
        <dbReference type="Proteomes" id="UP001567538"/>
    </source>
</evidence>